<protein>
    <submittedName>
        <fullName evidence="6">Acetyl-CoA synthetase-like protein</fullName>
    </submittedName>
</protein>
<dbReference type="PANTHER" id="PTHR45527">
    <property type="entry name" value="NONRIBOSOMAL PEPTIDE SYNTHETASE"/>
    <property type="match status" value="1"/>
</dbReference>
<dbReference type="STRING" id="1450537.A0A395I342"/>
<dbReference type="Gene3D" id="3.40.50.980">
    <property type="match status" value="2"/>
</dbReference>
<dbReference type="Gene3D" id="2.30.38.10">
    <property type="entry name" value="Luciferase, Domain 3"/>
    <property type="match status" value="1"/>
</dbReference>
<dbReference type="InterPro" id="IPR000873">
    <property type="entry name" value="AMP-dep_synth/lig_dom"/>
</dbReference>
<dbReference type="FunFam" id="3.30.300.30:FF:000015">
    <property type="entry name" value="Nonribosomal peptide synthase SidD"/>
    <property type="match status" value="1"/>
</dbReference>
<gene>
    <name evidence="6" type="ORF">BO97DRAFT_448766</name>
</gene>
<dbReference type="PROSITE" id="PS00455">
    <property type="entry name" value="AMP_BINDING"/>
    <property type="match status" value="1"/>
</dbReference>
<feature type="domain" description="Carrier" evidence="5">
    <location>
        <begin position="545"/>
        <end position="609"/>
    </location>
</feature>
<dbReference type="RefSeq" id="XP_025553309.1">
    <property type="nucleotide sequence ID" value="XM_025698840.1"/>
</dbReference>
<dbReference type="Proteomes" id="UP000248961">
    <property type="component" value="Unassembled WGS sequence"/>
</dbReference>
<dbReference type="GO" id="GO:0031177">
    <property type="term" value="F:phosphopantetheine binding"/>
    <property type="evidence" value="ECO:0007669"/>
    <property type="project" value="TreeGrafter"/>
</dbReference>
<dbReference type="GO" id="GO:0016874">
    <property type="term" value="F:ligase activity"/>
    <property type="evidence" value="ECO:0007669"/>
    <property type="project" value="UniProtKB-KW"/>
</dbReference>
<dbReference type="GO" id="GO:0005737">
    <property type="term" value="C:cytoplasm"/>
    <property type="evidence" value="ECO:0007669"/>
    <property type="project" value="TreeGrafter"/>
</dbReference>
<dbReference type="SUPFAM" id="SSF47336">
    <property type="entry name" value="ACP-like"/>
    <property type="match status" value="1"/>
</dbReference>
<dbReference type="OrthoDB" id="416786at2759"/>
<dbReference type="Pfam" id="PF00501">
    <property type="entry name" value="AMP-binding"/>
    <property type="match status" value="1"/>
</dbReference>
<dbReference type="InterPro" id="IPR009081">
    <property type="entry name" value="PP-bd_ACP"/>
</dbReference>
<evidence type="ECO:0000256" key="4">
    <source>
        <dbReference type="ARBA" id="ARBA00029454"/>
    </source>
</evidence>
<dbReference type="InterPro" id="IPR020845">
    <property type="entry name" value="AMP-binding_CS"/>
</dbReference>
<organism evidence="6 7">
    <name type="scientific">Aspergillus homomorphus (strain CBS 101889)</name>
    <dbReference type="NCBI Taxonomy" id="1450537"/>
    <lineage>
        <taxon>Eukaryota</taxon>
        <taxon>Fungi</taxon>
        <taxon>Dikarya</taxon>
        <taxon>Ascomycota</taxon>
        <taxon>Pezizomycotina</taxon>
        <taxon>Eurotiomycetes</taxon>
        <taxon>Eurotiomycetidae</taxon>
        <taxon>Eurotiales</taxon>
        <taxon>Aspergillaceae</taxon>
        <taxon>Aspergillus</taxon>
        <taxon>Aspergillus subgen. Circumdati</taxon>
    </lineage>
</organism>
<dbReference type="Gene3D" id="3.30.300.30">
    <property type="match status" value="1"/>
</dbReference>
<dbReference type="Gene3D" id="1.10.1200.10">
    <property type="entry name" value="ACP-like"/>
    <property type="match status" value="1"/>
</dbReference>
<dbReference type="GO" id="GO:0043041">
    <property type="term" value="P:amino acid activation for nonribosomal peptide biosynthetic process"/>
    <property type="evidence" value="ECO:0007669"/>
    <property type="project" value="TreeGrafter"/>
</dbReference>
<dbReference type="PROSITE" id="PS50075">
    <property type="entry name" value="CARRIER"/>
    <property type="match status" value="1"/>
</dbReference>
<dbReference type="Pfam" id="PF00550">
    <property type="entry name" value="PP-binding"/>
    <property type="match status" value="1"/>
</dbReference>
<keyword evidence="3" id="KW-0436">Ligase</keyword>
<evidence type="ECO:0000256" key="2">
    <source>
        <dbReference type="ARBA" id="ARBA00022553"/>
    </source>
</evidence>
<keyword evidence="7" id="KW-1185">Reference proteome</keyword>
<evidence type="ECO:0000256" key="3">
    <source>
        <dbReference type="ARBA" id="ARBA00022598"/>
    </source>
</evidence>
<dbReference type="CDD" id="cd05918">
    <property type="entry name" value="A_NRPS_SidN3_like"/>
    <property type="match status" value="1"/>
</dbReference>
<dbReference type="InterPro" id="IPR036736">
    <property type="entry name" value="ACP-like_sf"/>
</dbReference>
<dbReference type="SUPFAM" id="SSF56801">
    <property type="entry name" value="Acetyl-CoA synthetase-like"/>
    <property type="match status" value="1"/>
</dbReference>
<sequence length="609" mass="67587">MITRKDREQIQTWNKEQPQPQPRLVHKVIEEQVLLHPDSEAVHAWDGSLTYRDLHRYSSQLARTLQMEYHVGPERLVPVLFEKSVWAVVAMLGVTMAEGGFVPLDVSHPLDRMNDIIAQCKADLALVSSETSGTPLCTASKLTPFTFDMLTPGSNISGRAAQRNDSDLTESHHVQPQNVFYVIFTSGSTGKPKGVVIQHDQFCSGVLGPRQEALLRSEQSRDIITTLFFGGCVCIPSENHRMNDIAEFINKSRANTAHITPSFANTLSPQLVPGLKYLRLALELRNVYGPTETCITATCSGTVTTASDPIDNGSGVAALTWIVNPDNHHQLTPIGLVGELLVEGPLLARGYLGDVNKTNASFIIDPTWARTPGNSKSPRRFYKTGDLERYSETGTLLYIGRKDTQVKIYGQRIEIGEIEDHLKRALLPQTIEMAVEVTGLQADALQRKLLVAFLCLDDSFNKGDAVLMSLTPAVKKRVQELTSNLVLCLSKTLSAYMIPSRYVPLRSMPRTLAGKADRRKLQHLLNSMSTEDLLAYSLEGGEKQPLESETEFQLQKLWAEVLSVDTMMIGSHDNFFRLGGDLITAIKLAAALRDEVNQLTAHRLPMTYR</sequence>
<dbReference type="PANTHER" id="PTHR45527:SF1">
    <property type="entry name" value="FATTY ACID SYNTHASE"/>
    <property type="match status" value="1"/>
</dbReference>
<keyword evidence="1" id="KW-0596">Phosphopantetheine</keyword>
<dbReference type="InterPro" id="IPR045851">
    <property type="entry name" value="AMP-bd_C_sf"/>
</dbReference>
<evidence type="ECO:0000313" key="7">
    <source>
        <dbReference type="Proteomes" id="UP000248961"/>
    </source>
</evidence>
<dbReference type="AlphaFoldDB" id="A0A395I342"/>
<dbReference type="EMBL" id="KZ824276">
    <property type="protein sequence ID" value="RAL14155.1"/>
    <property type="molecule type" value="Genomic_DNA"/>
</dbReference>
<keyword evidence="2" id="KW-0597">Phosphoprotein</keyword>
<name>A0A395I342_ASPHC</name>
<accession>A0A395I342</accession>
<dbReference type="GO" id="GO:0044550">
    <property type="term" value="P:secondary metabolite biosynthetic process"/>
    <property type="evidence" value="ECO:0007669"/>
    <property type="project" value="TreeGrafter"/>
</dbReference>
<evidence type="ECO:0000256" key="1">
    <source>
        <dbReference type="ARBA" id="ARBA00022450"/>
    </source>
</evidence>
<dbReference type="VEuPathDB" id="FungiDB:BO97DRAFT_448766"/>
<dbReference type="GeneID" id="37203129"/>
<reference evidence="6 7" key="1">
    <citation type="submission" date="2018-02" db="EMBL/GenBank/DDBJ databases">
        <title>The genomes of Aspergillus section Nigri reveals drivers in fungal speciation.</title>
        <authorList>
            <consortium name="DOE Joint Genome Institute"/>
            <person name="Vesth T.C."/>
            <person name="Nybo J."/>
            <person name="Theobald S."/>
            <person name="Brandl J."/>
            <person name="Frisvad J.C."/>
            <person name="Nielsen K.F."/>
            <person name="Lyhne E.K."/>
            <person name="Kogle M.E."/>
            <person name="Kuo A."/>
            <person name="Riley R."/>
            <person name="Clum A."/>
            <person name="Nolan M."/>
            <person name="Lipzen A."/>
            <person name="Salamov A."/>
            <person name="Henrissat B."/>
            <person name="Wiebenga A."/>
            <person name="De vries R.P."/>
            <person name="Grigoriev I.V."/>
            <person name="Mortensen U.H."/>
            <person name="Andersen M.R."/>
            <person name="Baker S.E."/>
        </authorList>
    </citation>
    <scope>NUCLEOTIDE SEQUENCE [LARGE SCALE GENOMIC DNA]</scope>
    <source>
        <strain evidence="6 7">CBS 101889</strain>
    </source>
</reference>
<proteinExistence type="inferred from homology"/>
<evidence type="ECO:0000259" key="5">
    <source>
        <dbReference type="PROSITE" id="PS50075"/>
    </source>
</evidence>
<evidence type="ECO:0000313" key="6">
    <source>
        <dbReference type="EMBL" id="RAL14155.1"/>
    </source>
</evidence>
<comment type="similarity">
    <text evidence="4">Belongs to the NRP synthetase family.</text>
</comment>